<evidence type="ECO:0000256" key="5">
    <source>
        <dbReference type="SAM" id="MobiDB-lite"/>
    </source>
</evidence>
<feature type="transmembrane region" description="Helical" evidence="6">
    <location>
        <begin position="69"/>
        <end position="91"/>
    </location>
</feature>
<dbReference type="Proteomes" id="UP000728032">
    <property type="component" value="Unassembled WGS sequence"/>
</dbReference>
<feature type="transmembrane region" description="Helical" evidence="6">
    <location>
        <begin position="355"/>
        <end position="377"/>
    </location>
</feature>
<name>A0A7R9QN95_9ACAR</name>
<dbReference type="CDD" id="cd17075">
    <property type="entry name" value="UBX1_UBXN9"/>
    <property type="match status" value="1"/>
</dbReference>
<dbReference type="PANTHER" id="PTHR46467">
    <property type="entry name" value="TETHER CONTAINING UBX DOMAIN FOR GLUT4"/>
    <property type="match status" value="1"/>
</dbReference>
<feature type="region of interest" description="Disordered" evidence="5">
    <location>
        <begin position="976"/>
        <end position="999"/>
    </location>
</feature>
<feature type="transmembrane region" description="Helical" evidence="6">
    <location>
        <begin position="497"/>
        <end position="516"/>
    </location>
</feature>
<accession>A0A7R9QN95</accession>
<dbReference type="GO" id="GO:0012506">
    <property type="term" value="C:vesicle membrane"/>
    <property type="evidence" value="ECO:0007669"/>
    <property type="project" value="TreeGrafter"/>
</dbReference>
<evidence type="ECO:0000256" key="3">
    <source>
        <dbReference type="ARBA" id="ARBA00022989"/>
    </source>
</evidence>
<sequence>MSSLVGVIDLASVLLQCFALILIGYISGRLELIPVSDTGLSSFVSCYALPALIFQSLATSDLSHIDWNFVVSLLISKTIIFLSVVIITAILTKPTNLGKSGLFGIFCTQSNDFALGYPLLTSLYAKSNPQFAGYLYVLAPIQLVLLNPMGLLLIETDKQCRRQRLQLNNCSVILLKVLKQIIKNPIIVMTVLGILWNRMFNHTIPELLVPLLQVLSNSFSATALFLLGSQLVGKLKIFTTSSYILLVSLVLVMTKILILPLLNRVIIQNLMDSQNNQTLELSNFGFLYGTFPSAPTAFIFALQYDSGIPSTILSTGMVMSTVLSAPLMFVSANMIRMSANESLPFSAFHSDLGQTMSYSGLMSVFCVLWTLSVLLCGHKWRSLTHKCTIALGVSQLMAGMGGYLWQFMDSSASLKGYYLIHHLQYREHMEEANEMTPLIGGDTNGHHMNECVSDFHQLSQHMFLLLTLLPSMLIGLTVSIGKLVTERPTGIFIELEFLDILLNYGQGVITFLIFGLDMTPVFYRIRNLYSGRHDNPCIVLPPLEALRPATKEILETVCEKQKLDSKDYELSRNNKPVDLSLTIRFANIPNNGQLDLRVSTVQRCDEKVTIAIDLETGERKIEEFESNDNLWHIIHKVFEGNPILNVDTNMDLCVIYMRKEILGETELKKTNLKGLGLFRGKAVMRLVVRAVESPKENPFVESLILRKPDALSKRLSNCETNSTPQQMIAASMPPPQSSSHSPPEQHIEPEQEIIYDRKVSENKYSLANETKGIEEDNCQQMEAESEESCDEGPEILNYLGDNNEGIFISISDLPKVMKIDYPDNFYETTQDDLVTVLKGLRQQQGERMMETKQMREQRKRNEMLRYKSTVVRICFGNDKLIFQAIFKPTDTVDTVMRTVSSYVIPNQFYLYTTPPKHELNAGSTLFDSNLVPAAVVQFGSKSCKPEDKMIRHEFLDKISSYKSAAKIALNSRKPVKASGADVRGSSQEKPQLSGPKVPKCSDVKSPGLIFQAIFKPTDTVDTVMRTVSSYVIPNQFYLYTTPPKHELNAESTLFDSNLVPAAVVQFGSKSCKPDDKMIRHEFLDKISSYKSAAKIALNSRKPVKASDADVSGSSQEKPQLSGPKDPKVPKWFKTNK</sequence>
<organism evidence="8">
    <name type="scientific">Oppiella nova</name>
    <dbReference type="NCBI Taxonomy" id="334625"/>
    <lineage>
        <taxon>Eukaryota</taxon>
        <taxon>Metazoa</taxon>
        <taxon>Ecdysozoa</taxon>
        <taxon>Arthropoda</taxon>
        <taxon>Chelicerata</taxon>
        <taxon>Arachnida</taxon>
        <taxon>Acari</taxon>
        <taxon>Acariformes</taxon>
        <taxon>Sarcoptiformes</taxon>
        <taxon>Oribatida</taxon>
        <taxon>Brachypylina</taxon>
        <taxon>Oppioidea</taxon>
        <taxon>Oppiidae</taxon>
        <taxon>Oppiella</taxon>
    </lineage>
</organism>
<dbReference type="Pfam" id="PF11470">
    <property type="entry name" value="TUG-UBL1"/>
    <property type="match status" value="1"/>
</dbReference>
<feature type="transmembrane region" description="Helical" evidence="6">
    <location>
        <begin position="462"/>
        <end position="485"/>
    </location>
</feature>
<dbReference type="InterPro" id="IPR059238">
    <property type="entry name" value="UBX1_UBXN9"/>
</dbReference>
<keyword evidence="9" id="KW-1185">Reference proteome</keyword>
<evidence type="ECO:0000259" key="7">
    <source>
        <dbReference type="Pfam" id="PF11470"/>
    </source>
</evidence>
<reference evidence="8" key="1">
    <citation type="submission" date="2020-11" db="EMBL/GenBank/DDBJ databases">
        <authorList>
            <person name="Tran Van P."/>
        </authorList>
    </citation>
    <scope>NUCLEOTIDE SEQUENCE</scope>
</reference>
<evidence type="ECO:0000313" key="8">
    <source>
        <dbReference type="EMBL" id="CAD7652124.1"/>
    </source>
</evidence>
<dbReference type="InterPro" id="IPR004776">
    <property type="entry name" value="Mem_transp_PIN-like"/>
</dbReference>
<feature type="region of interest" description="Disordered" evidence="5">
    <location>
        <begin position="728"/>
        <end position="747"/>
    </location>
</feature>
<dbReference type="GO" id="GO:0006886">
    <property type="term" value="P:intracellular protein transport"/>
    <property type="evidence" value="ECO:0007669"/>
    <property type="project" value="TreeGrafter"/>
</dbReference>
<dbReference type="Gene3D" id="3.10.20.90">
    <property type="entry name" value="Phosphatidylinositol 3-kinase Catalytic Subunit, Chain A, domain 1"/>
    <property type="match status" value="1"/>
</dbReference>
<dbReference type="InterPro" id="IPR029071">
    <property type="entry name" value="Ubiquitin-like_domsf"/>
</dbReference>
<evidence type="ECO:0000256" key="1">
    <source>
        <dbReference type="ARBA" id="ARBA00004141"/>
    </source>
</evidence>
<gene>
    <name evidence="8" type="ORF">ONB1V03_LOCUS8790</name>
</gene>
<feature type="transmembrane region" description="Helical" evidence="6">
    <location>
        <begin position="131"/>
        <end position="154"/>
    </location>
</feature>
<comment type="subcellular location">
    <subcellularLocation>
        <location evidence="1">Membrane</location>
        <topology evidence="1">Multi-pass membrane protein</topology>
    </subcellularLocation>
</comment>
<dbReference type="SUPFAM" id="SSF54236">
    <property type="entry name" value="Ubiquitin-like"/>
    <property type="match status" value="3"/>
</dbReference>
<dbReference type="GO" id="GO:0055085">
    <property type="term" value="P:transmembrane transport"/>
    <property type="evidence" value="ECO:0007669"/>
    <property type="project" value="InterPro"/>
</dbReference>
<proteinExistence type="predicted"/>
<feature type="transmembrane region" description="Helical" evidence="6">
    <location>
        <begin position="38"/>
        <end position="57"/>
    </location>
</feature>
<dbReference type="OrthoDB" id="6511743at2759"/>
<evidence type="ECO:0000256" key="4">
    <source>
        <dbReference type="ARBA" id="ARBA00023136"/>
    </source>
</evidence>
<dbReference type="EMBL" id="OC919999">
    <property type="protein sequence ID" value="CAD7652124.1"/>
    <property type="molecule type" value="Genomic_DNA"/>
</dbReference>
<dbReference type="InterPro" id="IPR021569">
    <property type="entry name" value="TUG-UBL1"/>
</dbReference>
<feature type="transmembrane region" description="Helical" evidence="6">
    <location>
        <begin position="316"/>
        <end position="335"/>
    </location>
</feature>
<dbReference type="EMBL" id="CAJPVJ010005174">
    <property type="protein sequence ID" value="CAG2169311.1"/>
    <property type="molecule type" value="Genomic_DNA"/>
</dbReference>
<feature type="transmembrane region" description="Helical" evidence="6">
    <location>
        <begin position="244"/>
        <end position="266"/>
    </location>
</feature>
<feature type="transmembrane region" description="Helical" evidence="6">
    <location>
        <begin position="181"/>
        <end position="199"/>
    </location>
</feature>
<dbReference type="PANTHER" id="PTHR46467:SF1">
    <property type="entry name" value="TETHER CONTAINING UBX DOMAIN FOR GLUT4"/>
    <property type="match status" value="1"/>
</dbReference>
<protein>
    <recommendedName>
        <fullName evidence="7">TUG ubiquitin-like domain-containing protein</fullName>
    </recommendedName>
</protein>
<evidence type="ECO:0000313" key="9">
    <source>
        <dbReference type="Proteomes" id="UP000728032"/>
    </source>
</evidence>
<keyword evidence="3 6" id="KW-1133">Transmembrane helix</keyword>
<feature type="transmembrane region" description="Helical" evidence="6">
    <location>
        <begin position="211"/>
        <end position="232"/>
    </location>
</feature>
<feature type="domain" description="TUG ubiquitin-like" evidence="7">
    <location>
        <begin position="551"/>
        <end position="596"/>
    </location>
</feature>
<dbReference type="GO" id="GO:0005737">
    <property type="term" value="C:cytoplasm"/>
    <property type="evidence" value="ECO:0007669"/>
    <property type="project" value="TreeGrafter"/>
</dbReference>
<feature type="transmembrane region" description="Helical" evidence="6">
    <location>
        <begin position="286"/>
        <end position="304"/>
    </location>
</feature>
<feature type="transmembrane region" description="Helical" evidence="6">
    <location>
        <begin position="6"/>
        <end position="26"/>
    </location>
</feature>
<dbReference type="GO" id="GO:0005634">
    <property type="term" value="C:nucleus"/>
    <property type="evidence" value="ECO:0007669"/>
    <property type="project" value="TreeGrafter"/>
</dbReference>
<dbReference type="Pfam" id="PF03547">
    <property type="entry name" value="Mem_trans"/>
    <property type="match status" value="1"/>
</dbReference>
<evidence type="ECO:0000256" key="6">
    <source>
        <dbReference type="SAM" id="Phobius"/>
    </source>
</evidence>
<feature type="transmembrane region" description="Helical" evidence="6">
    <location>
        <begin position="103"/>
        <end position="125"/>
    </location>
</feature>
<keyword evidence="2 6" id="KW-0812">Transmembrane</keyword>
<dbReference type="AlphaFoldDB" id="A0A7R9QN95"/>
<keyword evidence="4 6" id="KW-0472">Membrane</keyword>
<feature type="region of interest" description="Disordered" evidence="5">
    <location>
        <begin position="1098"/>
        <end position="1136"/>
    </location>
</feature>
<evidence type="ECO:0000256" key="2">
    <source>
        <dbReference type="ARBA" id="ARBA00022692"/>
    </source>
</evidence>
<feature type="transmembrane region" description="Helical" evidence="6">
    <location>
        <begin position="389"/>
        <end position="408"/>
    </location>
</feature>